<name>A0ABP6L349_9ACTN</name>
<evidence type="ECO:0000256" key="1">
    <source>
        <dbReference type="SAM" id="Phobius"/>
    </source>
</evidence>
<gene>
    <name evidence="3" type="ORF">GCM10010528_10530</name>
</gene>
<evidence type="ECO:0000313" key="4">
    <source>
        <dbReference type="Proteomes" id="UP001501035"/>
    </source>
</evidence>
<feature type="transmembrane region" description="Helical" evidence="1">
    <location>
        <begin position="64"/>
        <end position="85"/>
    </location>
</feature>
<sequence>MSNTAHRNAARRYRGEMARKRWNELSPTAKGAIIGVAAVDAGLRVWAVSDLASRSKEEVNGPKIAWSTGLAVVNSAGILPLVYLLRGRRPRLGAGPEAVAG</sequence>
<dbReference type="Proteomes" id="UP001501035">
    <property type="component" value="Unassembled WGS sequence"/>
</dbReference>
<accession>A0ABP6L349</accession>
<keyword evidence="1" id="KW-0472">Membrane</keyword>
<keyword evidence="1" id="KW-1133">Transmembrane helix</keyword>
<dbReference type="EMBL" id="BAAAVS010000019">
    <property type="protein sequence ID" value="GAA3031201.1"/>
    <property type="molecule type" value="Genomic_DNA"/>
</dbReference>
<dbReference type="Pfam" id="PF18893">
    <property type="entry name" value="DUF5652"/>
    <property type="match status" value="1"/>
</dbReference>
<keyword evidence="1" id="KW-0812">Transmembrane</keyword>
<comment type="caution">
    <text evidence="3">The sequence shown here is derived from an EMBL/GenBank/DDBJ whole genome shotgun (WGS) entry which is preliminary data.</text>
</comment>
<organism evidence="3 4">
    <name type="scientific">Gordonia defluvii</name>
    <dbReference type="NCBI Taxonomy" id="283718"/>
    <lineage>
        <taxon>Bacteria</taxon>
        <taxon>Bacillati</taxon>
        <taxon>Actinomycetota</taxon>
        <taxon>Actinomycetes</taxon>
        <taxon>Mycobacteriales</taxon>
        <taxon>Gordoniaceae</taxon>
        <taxon>Gordonia</taxon>
    </lineage>
</organism>
<keyword evidence="4" id="KW-1185">Reference proteome</keyword>
<dbReference type="InterPro" id="IPR043712">
    <property type="entry name" value="DUF5652"/>
</dbReference>
<reference evidence="4" key="1">
    <citation type="journal article" date="2019" name="Int. J. Syst. Evol. Microbiol.">
        <title>The Global Catalogue of Microorganisms (GCM) 10K type strain sequencing project: providing services to taxonomists for standard genome sequencing and annotation.</title>
        <authorList>
            <consortium name="The Broad Institute Genomics Platform"/>
            <consortium name="The Broad Institute Genome Sequencing Center for Infectious Disease"/>
            <person name="Wu L."/>
            <person name="Ma J."/>
        </authorList>
    </citation>
    <scope>NUCLEOTIDE SEQUENCE [LARGE SCALE GENOMIC DNA]</scope>
    <source>
        <strain evidence="4">JCM 14234</strain>
    </source>
</reference>
<evidence type="ECO:0000313" key="3">
    <source>
        <dbReference type="EMBL" id="GAA3031201.1"/>
    </source>
</evidence>
<evidence type="ECO:0000259" key="2">
    <source>
        <dbReference type="Pfam" id="PF18893"/>
    </source>
</evidence>
<feature type="domain" description="DUF5652" evidence="2">
    <location>
        <begin position="63"/>
        <end position="90"/>
    </location>
</feature>
<proteinExistence type="predicted"/>
<protein>
    <recommendedName>
        <fullName evidence="2">DUF5652 domain-containing protein</fullName>
    </recommendedName>
</protein>